<proteinExistence type="inferred from homology"/>
<dbReference type="SUPFAM" id="SSF111369">
    <property type="entry name" value="HlyD-like secretion proteins"/>
    <property type="match status" value="1"/>
</dbReference>
<dbReference type="Pfam" id="PF25917">
    <property type="entry name" value="BSH_RND"/>
    <property type="match status" value="1"/>
</dbReference>
<dbReference type="EMBL" id="AP021857">
    <property type="protein sequence ID" value="BBO20074.1"/>
    <property type="molecule type" value="Genomic_DNA"/>
</dbReference>
<dbReference type="Proteomes" id="UP000662914">
    <property type="component" value="Chromosome"/>
</dbReference>
<sequence>MKLEALSFRRAGLVLLGIVLLGAFVFVVVRTGPFAATRVTVMKVEEASVAPALFGIGTVEARRAYLIGPTASGRVLRVAVDVGESVKAGQLLAEMDPVDLDQRVVSLDASIARAASTAAAAEAQRRDALARREVAAINARRYAELGEQKFVSPSVVESRLQERTSADAALAAAEANLAAARQDGARLRAERDGVRQQRQNIRLVAPADGVVTARDAEPGSTVVAGQAVVRLVDPASLWVKVRFDQGRSAGLAAGLPAEIALRSNPARPLAGKVQRLELLADSVTEERIAQVAFDAMPAGIALGELAEVTLKLPPAQSGPVLPNAAIKRRGEQVGVWALREGALVFVPVRLGSADLEGRVQVREGLRAGDRVIVHSESELTPESRISVVESLAGKTS</sequence>
<dbReference type="InterPro" id="IPR058625">
    <property type="entry name" value="MdtA-like_BSH"/>
</dbReference>
<dbReference type="Gene3D" id="1.10.287.470">
    <property type="entry name" value="Helix hairpin bin"/>
    <property type="match status" value="1"/>
</dbReference>
<evidence type="ECO:0000313" key="5">
    <source>
        <dbReference type="Proteomes" id="UP000662914"/>
    </source>
</evidence>
<dbReference type="NCBIfam" id="TIGR01730">
    <property type="entry name" value="RND_mfp"/>
    <property type="match status" value="1"/>
</dbReference>
<evidence type="ECO:0000313" key="4">
    <source>
        <dbReference type="EMBL" id="BBO20074.1"/>
    </source>
</evidence>
<dbReference type="PANTHER" id="PTHR30469:SF15">
    <property type="entry name" value="HLYD FAMILY OF SECRETION PROTEINS"/>
    <property type="match status" value="1"/>
</dbReference>
<organism evidence="4 5">
    <name type="scientific">Candidatus Desulfobacillus denitrificans</name>
    <dbReference type="NCBI Taxonomy" id="2608985"/>
    <lineage>
        <taxon>Bacteria</taxon>
        <taxon>Pseudomonadati</taxon>
        <taxon>Pseudomonadota</taxon>
        <taxon>Betaproteobacteria</taxon>
        <taxon>Candidatus Desulfobacillus</taxon>
    </lineage>
</organism>
<accession>A0A809S981</accession>
<reference evidence="4" key="1">
    <citation type="journal article" name="DNA Res.">
        <title>The physiological potential of anammox bacteria as revealed by their core genome structure.</title>
        <authorList>
            <person name="Okubo T."/>
            <person name="Toyoda A."/>
            <person name="Fukuhara K."/>
            <person name="Uchiyama I."/>
            <person name="Harigaya Y."/>
            <person name="Kuroiwa M."/>
            <person name="Suzuki T."/>
            <person name="Murakami Y."/>
            <person name="Suwa Y."/>
            <person name="Takami H."/>
        </authorList>
    </citation>
    <scope>NUCLEOTIDE SEQUENCE</scope>
    <source>
        <strain evidence="4">317325-3</strain>
    </source>
</reference>
<dbReference type="PANTHER" id="PTHR30469">
    <property type="entry name" value="MULTIDRUG RESISTANCE PROTEIN MDTA"/>
    <property type="match status" value="1"/>
</dbReference>
<dbReference type="Gene3D" id="2.40.30.170">
    <property type="match status" value="1"/>
</dbReference>
<evidence type="ECO:0000256" key="1">
    <source>
        <dbReference type="ARBA" id="ARBA00009477"/>
    </source>
</evidence>
<dbReference type="GO" id="GO:1990281">
    <property type="term" value="C:efflux pump complex"/>
    <property type="evidence" value="ECO:0007669"/>
    <property type="project" value="TreeGrafter"/>
</dbReference>
<evidence type="ECO:0000259" key="3">
    <source>
        <dbReference type="Pfam" id="PF25917"/>
    </source>
</evidence>
<dbReference type="GO" id="GO:0015562">
    <property type="term" value="F:efflux transmembrane transporter activity"/>
    <property type="evidence" value="ECO:0007669"/>
    <property type="project" value="TreeGrafter"/>
</dbReference>
<dbReference type="Gene3D" id="2.40.420.20">
    <property type="match status" value="1"/>
</dbReference>
<evidence type="ECO:0000256" key="2">
    <source>
        <dbReference type="SAM" id="Coils"/>
    </source>
</evidence>
<gene>
    <name evidence="4" type="ORF">DSYM_07730</name>
</gene>
<feature type="coiled-coil region" evidence="2">
    <location>
        <begin position="163"/>
        <end position="190"/>
    </location>
</feature>
<dbReference type="Gene3D" id="2.40.50.100">
    <property type="match status" value="1"/>
</dbReference>
<name>A0A809S981_9PROT</name>
<dbReference type="AlphaFoldDB" id="A0A809S981"/>
<protein>
    <submittedName>
        <fullName evidence="4">Efflux transporter periplasmic adaptor subunit</fullName>
    </submittedName>
</protein>
<keyword evidence="2" id="KW-0175">Coiled coil</keyword>
<feature type="domain" description="Multidrug resistance protein MdtA-like barrel-sandwich hybrid" evidence="3">
    <location>
        <begin position="67"/>
        <end position="230"/>
    </location>
</feature>
<dbReference type="KEGG" id="ddz:DSYM_07730"/>
<dbReference type="InterPro" id="IPR006143">
    <property type="entry name" value="RND_pump_MFP"/>
</dbReference>
<comment type="similarity">
    <text evidence="1">Belongs to the membrane fusion protein (MFP) (TC 8.A.1) family.</text>
</comment>